<keyword evidence="5" id="KW-0963">Cytoplasm</keyword>
<evidence type="ECO:0000256" key="20">
    <source>
        <dbReference type="SAM" id="Phobius"/>
    </source>
</evidence>
<feature type="region of interest" description="Disordered" evidence="19">
    <location>
        <begin position="1"/>
        <end position="47"/>
    </location>
</feature>
<evidence type="ECO:0000256" key="18">
    <source>
        <dbReference type="ARBA" id="ARBA00068227"/>
    </source>
</evidence>
<evidence type="ECO:0000256" key="9">
    <source>
        <dbReference type="ARBA" id="ARBA00022776"/>
    </source>
</evidence>
<dbReference type="Ensembl" id="ENSPCET00000004978.1">
    <property type="protein sequence ID" value="ENSPCEP00000004808.1"/>
    <property type="gene ID" value="ENSPCEG00000003897.1"/>
</dbReference>
<dbReference type="GO" id="GO:0005819">
    <property type="term" value="C:spindle"/>
    <property type="evidence" value="ECO:0007669"/>
    <property type="project" value="UniProtKB-SubCell"/>
</dbReference>
<keyword evidence="11" id="KW-0496">Mitochondrion</keyword>
<evidence type="ECO:0000256" key="17">
    <source>
        <dbReference type="ARBA" id="ARBA00063184"/>
    </source>
</evidence>
<dbReference type="FunFam" id="3.30.720.220:FF:000001">
    <property type="entry name" value="Jumping translocation breakpoint"/>
    <property type="match status" value="1"/>
</dbReference>
<keyword evidence="9" id="KW-0498">Mitosis</keyword>
<dbReference type="PANTHER" id="PTHR13041:SF3">
    <property type="entry name" value="PROTEIN JTB"/>
    <property type="match status" value="1"/>
</dbReference>
<keyword evidence="10 20" id="KW-1133">Transmembrane helix</keyword>
<organism evidence="21 22">
    <name type="scientific">Pelusios castaneus</name>
    <name type="common">West African mud turtle</name>
    <dbReference type="NCBI Taxonomy" id="367368"/>
    <lineage>
        <taxon>Eukaryota</taxon>
        <taxon>Metazoa</taxon>
        <taxon>Chordata</taxon>
        <taxon>Craniata</taxon>
        <taxon>Vertebrata</taxon>
        <taxon>Euteleostomi</taxon>
        <taxon>Archelosauria</taxon>
        <taxon>Testudinata</taxon>
        <taxon>Testudines</taxon>
        <taxon>Pleurodira</taxon>
        <taxon>Pelomedusidae</taxon>
        <taxon>Pelusios</taxon>
    </lineage>
</organism>
<reference evidence="21" key="2">
    <citation type="submission" date="2025-09" db="UniProtKB">
        <authorList>
            <consortium name="Ensembl"/>
        </authorList>
    </citation>
    <scope>IDENTIFICATION</scope>
</reference>
<evidence type="ECO:0000256" key="12">
    <source>
        <dbReference type="ARBA" id="ARBA00023136"/>
    </source>
</evidence>
<evidence type="ECO:0000256" key="7">
    <source>
        <dbReference type="ARBA" id="ARBA00022692"/>
    </source>
</evidence>
<dbReference type="AlphaFoldDB" id="A0A8C8RG86"/>
<evidence type="ECO:0000256" key="19">
    <source>
        <dbReference type="SAM" id="MobiDB-lite"/>
    </source>
</evidence>
<evidence type="ECO:0000256" key="6">
    <source>
        <dbReference type="ARBA" id="ARBA00022618"/>
    </source>
</evidence>
<keyword evidence="13" id="KW-0206">Cytoskeleton</keyword>
<evidence type="ECO:0000313" key="22">
    <source>
        <dbReference type="Proteomes" id="UP000694393"/>
    </source>
</evidence>
<comment type="subunit">
    <text evidence="17">Interacts with AURKA, AURKB, BIRC5 and INCENP. May be a component of the CPC at least composed of BIRC5/survivin, CDCA8/borealin, INCENP and AURKB/Aurora-B.</text>
</comment>
<dbReference type="Gene3D" id="3.30.720.220">
    <property type="match status" value="1"/>
</dbReference>
<dbReference type="GO" id="GO:0030496">
    <property type="term" value="C:midbody"/>
    <property type="evidence" value="ECO:0007669"/>
    <property type="project" value="TreeGrafter"/>
</dbReference>
<evidence type="ECO:0000256" key="4">
    <source>
        <dbReference type="ARBA" id="ARBA00004479"/>
    </source>
</evidence>
<dbReference type="InterPro" id="IPR008657">
    <property type="entry name" value="JTB"/>
</dbReference>
<keyword evidence="8" id="KW-0732">Signal</keyword>
<protein>
    <recommendedName>
        <fullName evidence="18">Protein JTB</fullName>
    </recommendedName>
</protein>
<proteinExistence type="inferred from homology"/>
<dbReference type="GO" id="GO:0016020">
    <property type="term" value="C:membrane"/>
    <property type="evidence" value="ECO:0007669"/>
    <property type="project" value="UniProtKB-SubCell"/>
</dbReference>
<evidence type="ECO:0000256" key="1">
    <source>
        <dbReference type="ARBA" id="ARBA00004173"/>
    </source>
</evidence>
<evidence type="ECO:0000256" key="13">
    <source>
        <dbReference type="ARBA" id="ARBA00023212"/>
    </source>
</evidence>
<comment type="similarity">
    <text evidence="16">Belongs to the JTB family.</text>
</comment>
<keyword evidence="7 20" id="KW-0812">Transmembrane</keyword>
<accession>A0A8C8RG86</accession>
<comment type="subcellular location">
    <subcellularLocation>
        <location evidence="3">Cytoplasm</location>
        <location evidence="3">Cytoskeleton</location>
        <location evidence="3">Microtubule organizing center</location>
        <location evidence="3">Centrosome</location>
    </subcellularLocation>
    <subcellularLocation>
        <location evidence="2">Cytoplasm</location>
        <location evidence="2">Cytoskeleton</location>
        <location evidence="2">Spindle</location>
    </subcellularLocation>
    <subcellularLocation>
        <location evidence="4">Membrane</location>
        <topology evidence="4">Single-pass type I membrane protein</topology>
    </subcellularLocation>
    <subcellularLocation>
        <location evidence="1">Mitochondrion</location>
    </subcellularLocation>
</comment>
<dbReference type="Pfam" id="PF05439">
    <property type="entry name" value="JTB"/>
    <property type="match status" value="1"/>
</dbReference>
<dbReference type="GO" id="GO:0005739">
    <property type="term" value="C:mitochondrion"/>
    <property type="evidence" value="ECO:0007669"/>
    <property type="project" value="UniProtKB-SubCell"/>
</dbReference>
<evidence type="ECO:0000256" key="11">
    <source>
        <dbReference type="ARBA" id="ARBA00023128"/>
    </source>
</evidence>
<dbReference type="PANTHER" id="PTHR13041">
    <property type="entry name" value="JTB PROTEIN-RELATED"/>
    <property type="match status" value="1"/>
</dbReference>
<dbReference type="Proteomes" id="UP000694393">
    <property type="component" value="Unplaced"/>
</dbReference>
<evidence type="ECO:0000256" key="10">
    <source>
        <dbReference type="ARBA" id="ARBA00022989"/>
    </source>
</evidence>
<name>A0A8C8RG86_9SAUR</name>
<dbReference type="GO" id="GO:0000281">
    <property type="term" value="P:mitotic cytokinesis"/>
    <property type="evidence" value="ECO:0007669"/>
    <property type="project" value="TreeGrafter"/>
</dbReference>
<evidence type="ECO:0000256" key="3">
    <source>
        <dbReference type="ARBA" id="ARBA00004300"/>
    </source>
</evidence>
<dbReference type="GO" id="GO:0005813">
    <property type="term" value="C:centrosome"/>
    <property type="evidence" value="ECO:0007669"/>
    <property type="project" value="UniProtKB-SubCell"/>
</dbReference>
<comment type="function">
    <text evidence="15">Required for normal cytokinesis during mitosis. Plays a role in the regulation of cell proliferation. May be a component of the chromosomal passenger complex (CPC), a complex that acts as a key regulator of mitosis. The CPC complex has essential functions at the centromere in ensuring correct chromosome alignment and segregation and is required for chromatin-induced microtubule stabilization and spindle assembly. Increases AURKB activity. Inhibits apoptosis induced by TGFB1. Overexpression induces swelling of mitochondria and reduces mitochondrial membrane potential.</text>
</comment>
<feature type="transmembrane region" description="Helical" evidence="20">
    <location>
        <begin position="192"/>
        <end position="212"/>
    </location>
</feature>
<keyword evidence="14" id="KW-0131">Cell cycle</keyword>
<evidence type="ECO:0000256" key="14">
    <source>
        <dbReference type="ARBA" id="ARBA00023306"/>
    </source>
</evidence>
<sequence>MCGGAWPRKGASLQGGEGPDPASGGGGRDPQRGRGCPWATPPGRLRPALPVVHRAPSLWPRVSLLPEELPPRTVRRGQDGGAAWGDGALRAGPGMGPSALLAALGALVWSVRPAQGTASSEAKRSVSPVVATLCWQVEDFVVVQECAQCMAFQTKTIPECSTTGFIEQIKCVTSKKEEYKSCRSAATEAHSFWKFEGAMICVAVVFALLVMCRQRVLDRKAREKVRKQMESI</sequence>
<evidence type="ECO:0000256" key="5">
    <source>
        <dbReference type="ARBA" id="ARBA00022490"/>
    </source>
</evidence>
<evidence type="ECO:0000256" key="15">
    <source>
        <dbReference type="ARBA" id="ARBA00058368"/>
    </source>
</evidence>
<evidence type="ECO:0000313" key="21">
    <source>
        <dbReference type="Ensembl" id="ENSPCEP00000004808.1"/>
    </source>
</evidence>
<keyword evidence="22" id="KW-1185">Reference proteome</keyword>
<reference evidence="21" key="1">
    <citation type="submission" date="2025-08" db="UniProtKB">
        <authorList>
            <consortium name="Ensembl"/>
        </authorList>
    </citation>
    <scope>IDENTIFICATION</scope>
</reference>
<evidence type="ECO:0000256" key="16">
    <source>
        <dbReference type="ARBA" id="ARBA00060886"/>
    </source>
</evidence>
<keyword evidence="6" id="KW-0132">Cell division</keyword>
<keyword evidence="12 20" id="KW-0472">Membrane</keyword>
<feature type="compositionally biased region" description="Gly residues" evidence="19">
    <location>
        <begin position="13"/>
        <end position="28"/>
    </location>
</feature>
<evidence type="ECO:0000256" key="2">
    <source>
        <dbReference type="ARBA" id="ARBA00004186"/>
    </source>
</evidence>
<evidence type="ECO:0000256" key="8">
    <source>
        <dbReference type="ARBA" id="ARBA00022729"/>
    </source>
</evidence>